<protein>
    <recommendedName>
        <fullName evidence="1">Pleckstrin homology domain-containing protein</fullName>
    </recommendedName>
</protein>
<dbReference type="InterPro" id="IPR041681">
    <property type="entry name" value="PH_9"/>
</dbReference>
<gene>
    <name evidence="2" type="ORF">J1605_013844</name>
</gene>
<keyword evidence="3" id="KW-1185">Reference proteome</keyword>
<accession>A0AB34GE32</accession>
<dbReference type="EMBL" id="JAIQCJ010002252">
    <property type="protein sequence ID" value="KAJ8778226.1"/>
    <property type="molecule type" value="Genomic_DNA"/>
</dbReference>
<dbReference type="SUPFAM" id="SSF50729">
    <property type="entry name" value="PH domain-like"/>
    <property type="match status" value="1"/>
</dbReference>
<proteinExistence type="predicted"/>
<comment type="caution">
    <text evidence="2">The sequence shown here is derived from an EMBL/GenBank/DDBJ whole genome shotgun (WGS) entry which is preliminary data.</text>
</comment>
<dbReference type="PANTHER" id="PTHR10663">
    <property type="entry name" value="GUANYL-NUCLEOTIDE EXCHANGE FACTOR"/>
    <property type="match status" value="1"/>
</dbReference>
<evidence type="ECO:0000313" key="3">
    <source>
        <dbReference type="Proteomes" id="UP001159641"/>
    </source>
</evidence>
<dbReference type="PANTHER" id="PTHR10663:SF337">
    <property type="entry name" value="PH AND SEC7 DOMAIN-CONTAINING PROTEIN 3"/>
    <property type="match status" value="1"/>
</dbReference>
<dbReference type="Proteomes" id="UP001159641">
    <property type="component" value="Unassembled WGS sequence"/>
</dbReference>
<feature type="domain" description="Pleckstrin homology" evidence="1">
    <location>
        <begin position="15"/>
        <end position="67"/>
    </location>
</feature>
<dbReference type="InterPro" id="IPR011993">
    <property type="entry name" value="PH-like_dom_sf"/>
</dbReference>
<dbReference type="Gene3D" id="2.30.29.30">
    <property type="entry name" value="Pleckstrin-homology domain (PH domain)/Phosphotyrosine-binding domain (PTB)"/>
    <property type="match status" value="1"/>
</dbReference>
<dbReference type="AlphaFoldDB" id="A0AB34GE32"/>
<organism evidence="2 3">
    <name type="scientific">Eschrichtius robustus</name>
    <name type="common">California gray whale</name>
    <name type="synonym">Eschrichtius gibbosus</name>
    <dbReference type="NCBI Taxonomy" id="9764"/>
    <lineage>
        <taxon>Eukaryota</taxon>
        <taxon>Metazoa</taxon>
        <taxon>Chordata</taxon>
        <taxon>Craniata</taxon>
        <taxon>Vertebrata</taxon>
        <taxon>Euteleostomi</taxon>
        <taxon>Mammalia</taxon>
        <taxon>Eutheria</taxon>
        <taxon>Laurasiatheria</taxon>
        <taxon>Artiodactyla</taxon>
        <taxon>Whippomorpha</taxon>
        <taxon>Cetacea</taxon>
        <taxon>Mysticeti</taxon>
        <taxon>Eschrichtiidae</taxon>
        <taxon>Eschrichtius</taxon>
    </lineage>
</organism>
<dbReference type="Pfam" id="PF15410">
    <property type="entry name" value="PH_9"/>
    <property type="match status" value="1"/>
</dbReference>
<evidence type="ECO:0000313" key="2">
    <source>
        <dbReference type="EMBL" id="KAJ8778226.1"/>
    </source>
</evidence>
<evidence type="ECO:0000259" key="1">
    <source>
        <dbReference type="Pfam" id="PF15410"/>
    </source>
</evidence>
<sequence>MDQRGYRGGVKALSDEYKPEKALSEEDLKNAVSVHHALASRATDYEKKPNVLKLKTADWRVLLFQAQ</sequence>
<reference evidence="2 3" key="1">
    <citation type="submission" date="2022-11" db="EMBL/GenBank/DDBJ databases">
        <title>Whole genome sequence of Eschrichtius robustus ER-17-0199.</title>
        <authorList>
            <person name="Bruniche-Olsen A."/>
            <person name="Black A.N."/>
            <person name="Fields C.J."/>
            <person name="Walden K."/>
            <person name="Dewoody J.A."/>
        </authorList>
    </citation>
    <scope>NUCLEOTIDE SEQUENCE [LARGE SCALE GENOMIC DNA]</scope>
    <source>
        <strain evidence="2">ER-17-0199</strain>
        <tissue evidence="2">Blubber</tissue>
    </source>
</reference>
<name>A0AB34GE32_ESCRO</name>